<evidence type="ECO:0000313" key="1">
    <source>
        <dbReference type="EMBL" id="TFK62811.1"/>
    </source>
</evidence>
<reference evidence="1 2" key="1">
    <citation type="journal article" date="2019" name="Nat. Ecol. Evol.">
        <title>Megaphylogeny resolves global patterns of mushroom evolution.</title>
        <authorList>
            <person name="Varga T."/>
            <person name="Krizsan K."/>
            <person name="Foldi C."/>
            <person name="Dima B."/>
            <person name="Sanchez-Garcia M."/>
            <person name="Sanchez-Ramirez S."/>
            <person name="Szollosi G.J."/>
            <person name="Szarkandi J.G."/>
            <person name="Papp V."/>
            <person name="Albert L."/>
            <person name="Andreopoulos W."/>
            <person name="Angelini C."/>
            <person name="Antonin V."/>
            <person name="Barry K.W."/>
            <person name="Bougher N.L."/>
            <person name="Buchanan P."/>
            <person name="Buyck B."/>
            <person name="Bense V."/>
            <person name="Catcheside P."/>
            <person name="Chovatia M."/>
            <person name="Cooper J."/>
            <person name="Damon W."/>
            <person name="Desjardin D."/>
            <person name="Finy P."/>
            <person name="Geml J."/>
            <person name="Haridas S."/>
            <person name="Hughes K."/>
            <person name="Justo A."/>
            <person name="Karasinski D."/>
            <person name="Kautmanova I."/>
            <person name="Kiss B."/>
            <person name="Kocsube S."/>
            <person name="Kotiranta H."/>
            <person name="LaButti K.M."/>
            <person name="Lechner B.E."/>
            <person name="Liimatainen K."/>
            <person name="Lipzen A."/>
            <person name="Lukacs Z."/>
            <person name="Mihaltcheva S."/>
            <person name="Morgado L.N."/>
            <person name="Niskanen T."/>
            <person name="Noordeloos M.E."/>
            <person name="Ohm R.A."/>
            <person name="Ortiz-Santana B."/>
            <person name="Ovrebo C."/>
            <person name="Racz N."/>
            <person name="Riley R."/>
            <person name="Savchenko A."/>
            <person name="Shiryaev A."/>
            <person name="Soop K."/>
            <person name="Spirin V."/>
            <person name="Szebenyi C."/>
            <person name="Tomsovsky M."/>
            <person name="Tulloss R.E."/>
            <person name="Uehling J."/>
            <person name="Grigoriev I.V."/>
            <person name="Vagvolgyi C."/>
            <person name="Papp T."/>
            <person name="Martin F.M."/>
            <person name="Miettinen O."/>
            <person name="Hibbett D.S."/>
            <person name="Nagy L.G."/>
        </authorList>
    </citation>
    <scope>NUCLEOTIDE SEQUENCE [LARGE SCALE GENOMIC DNA]</scope>
    <source>
        <strain evidence="1 2">NL-1719</strain>
    </source>
</reference>
<gene>
    <name evidence="1" type="ORF">BDN72DRAFT_902942</name>
</gene>
<evidence type="ECO:0000313" key="2">
    <source>
        <dbReference type="Proteomes" id="UP000308600"/>
    </source>
</evidence>
<sequence>MSHYFHPPPLLHCLAQCLLLVQFDFTPIPSPHPIPIRLSPGWRSFKCVLDMNLHLAVDVRWLIPPNSVRDDVQTSVDCSECECYDFDLGYGEVLTLLEAGDTLEDEPRCLEGDEPFTEKVPFAAAISHLILRKLKFFGVEPAPDLYFSTLLAGPPGKRSTLLSNRSEAPWFTILSYSM</sequence>
<proteinExistence type="predicted"/>
<dbReference type="Proteomes" id="UP000308600">
    <property type="component" value="Unassembled WGS sequence"/>
</dbReference>
<name>A0ACD3AAW5_9AGAR</name>
<dbReference type="EMBL" id="ML208559">
    <property type="protein sequence ID" value="TFK62811.1"/>
    <property type="molecule type" value="Genomic_DNA"/>
</dbReference>
<organism evidence="1 2">
    <name type="scientific">Pluteus cervinus</name>
    <dbReference type="NCBI Taxonomy" id="181527"/>
    <lineage>
        <taxon>Eukaryota</taxon>
        <taxon>Fungi</taxon>
        <taxon>Dikarya</taxon>
        <taxon>Basidiomycota</taxon>
        <taxon>Agaricomycotina</taxon>
        <taxon>Agaricomycetes</taxon>
        <taxon>Agaricomycetidae</taxon>
        <taxon>Agaricales</taxon>
        <taxon>Pluteineae</taxon>
        <taxon>Pluteaceae</taxon>
        <taxon>Pluteus</taxon>
    </lineage>
</organism>
<keyword evidence="2" id="KW-1185">Reference proteome</keyword>
<protein>
    <submittedName>
        <fullName evidence="1">Uncharacterized protein</fullName>
    </submittedName>
</protein>
<accession>A0ACD3AAW5</accession>